<dbReference type="InterPro" id="IPR000073">
    <property type="entry name" value="AB_hydrolase_1"/>
</dbReference>
<evidence type="ECO:0000256" key="1">
    <source>
        <dbReference type="ARBA" id="ARBA00010088"/>
    </source>
</evidence>
<name>U1FZA9_ENDPU</name>
<dbReference type="InterPro" id="IPR029058">
    <property type="entry name" value="AB_hydrolase_fold"/>
</dbReference>
<sequence>MFWVLAAVPFFLFLFSGSALSQSTPNRSIEWFPCTLDIEGTPSTCGTLAVPLDYTEQGSERLLNLSLIKVNATKEPFKGSVMFNPGGPGYPVRSILAGRSGEFFLNGTGGNFDLISFDPRCYDSSVDLQNILLLTPLSSLSSDTAVGTAWAYKRTLAETCYENRKDIGDLIGTAFVARDMMQIVDALGEDGMLRYWGFSYGSVLGATVAAMFPDRMDKVVLDGVLNLHQYYAGRDVEQLIAADESFNGFIEACVSSPETCILAREGITAQTLSTEINQLLETIKYRPLGLGSNNTNDVVEYDLTEGLIINGLRTPSTSWPALAGYFDAILKRNLTAYHEFRDTLLGGSISAAFAVDANPGIRCSDVSLRTDNLTGLLPLIEEFQNTSRFGGGILAVAQPITCAQWRFQAKERYEGDFQVQTKNPILLVGSPFDHITPLASAQNHCSIGQPSLCTYKAIREYFINGTLPDTGTQCDPDVTDFGKSSSTLSKRAAQDSEDAVLLNAALSVSQDLLQRFRLF</sequence>
<evidence type="ECO:0000313" key="5">
    <source>
        <dbReference type="EMBL" id="ERF70267.1"/>
    </source>
</evidence>
<evidence type="ECO:0000313" key="6">
    <source>
        <dbReference type="Proteomes" id="UP000019373"/>
    </source>
</evidence>
<dbReference type="HOGENOM" id="CLU_013364_5_0_1"/>
<dbReference type="InterPro" id="IPR051601">
    <property type="entry name" value="Serine_prot/Carboxylest_S33"/>
</dbReference>
<dbReference type="eggNOG" id="ENOG502RZ4D">
    <property type="taxonomic scope" value="Eukaryota"/>
</dbReference>
<feature type="signal peptide" evidence="3">
    <location>
        <begin position="1"/>
        <end position="21"/>
    </location>
</feature>
<proteinExistence type="inferred from homology"/>
<protein>
    <recommendedName>
        <fullName evidence="4">AB hydrolase-1 domain-containing protein</fullName>
    </recommendedName>
</protein>
<dbReference type="OMA" id="FQSAPYY"/>
<dbReference type="GO" id="GO:0016787">
    <property type="term" value="F:hydrolase activity"/>
    <property type="evidence" value="ECO:0007669"/>
    <property type="project" value="UniProtKB-KW"/>
</dbReference>
<organism evidence="5 6">
    <name type="scientific">Endocarpon pusillum (strain Z07020 / HMAS-L-300199)</name>
    <name type="common">Lichen-forming fungus</name>
    <dbReference type="NCBI Taxonomy" id="1263415"/>
    <lineage>
        <taxon>Eukaryota</taxon>
        <taxon>Fungi</taxon>
        <taxon>Dikarya</taxon>
        <taxon>Ascomycota</taxon>
        <taxon>Pezizomycotina</taxon>
        <taxon>Eurotiomycetes</taxon>
        <taxon>Chaetothyriomycetidae</taxon>
        <taxon>Verrucariales</taxon>
        <taxon>Verrucariaceae</taxon>
        <taxon>Endocarpon</taxon>
    </lineage>
</organism>
<dbReference type="AlphaFoldDB" id="U1FZA9"/>
<reference evidence="6" key="1">
    <citation type="journal article" date="2014" name="BMC Genomics">
        <title>Genome characteristics reveal the impact of lichenization on lichen-forming fungus Endocarpon pusillum Hedwig (Verrucariales, Ascomycota).</title>
        <authorList>
            <person name="Wang Y.-Y."/>
            <person name="Liu B."/>
            <person name="Zhang X.-Y."/>
            <person name="Zhou Q.-M."/>
            <person name="Zhang T."/>
            <person name="Li H."/>
            <person name="Yu Y.-F."/>
            <person name="Zhang X.-L."/>
            <person name="Hao X.-Y."/>
            <person name="Wang M."/>
            <person name="Wang L."/>
            <person name="Wei J.-C."/>
        </authorList>
    </citation>
    <scope>NUCLEOTIDE SEQUENCE [LARGE SCALE GENOMIC DNA]</scope>
    <source>
        <strain evidence="6">Z07020 / HMAS-L-300199</strain>
    </source>
</reference>
<evidence type="ECO:0000259" key="4">
    <source>
        <dbReference type="Pfam" id="PF00561"/>
    </source>
</evidence>
<dbReference type="PANTHER" id="PTHR43248">
    <property type="entry name" value="2-SUCCINYL-6-HYDROXY-2,4-CYCLOHEXADIENE-1-CARBOXYLATE SYNTHASE"/>
    <property type="match status" value="1"/>
</dbReference>
<feature type="domain" description="AB hydrolase-1" evidence="4">
    <location>
        <begin position="161"/>
        <end position="224"/>
    </location>
</feature>
<dbReference type="Proteomes" id="UP000019373">
    <property type="component" value="Unassembled WGS sequence"/>
</dbReference>
<keyword evidence="3" id="KW-0732">Signal</keyword>
<dbReference type="GeneID" id="19243939"/>
<gene>
    <name evidence="5" type="ORF">EPUS_09105</name>
</gene>
<dbReference type="Pfam" id="PF00561">
    <property type="entry name" value="Abhydrolase_1"/>
    <property type="match status" value="1"/>
</dbReference>
<dbReference type="PANTHER" id="PTHR43248:SF25">
    <property type="entry name" value="AB HYDROLASE-1 DOMAIN-CONTAINING PROTEIN-RELATED"/>
    <property type="match status" value="1"/>
</dbReference>
<feature type="chain" id="PRO_5004611082" description="AB hydrolase-1 domain-containing protein" evidence="3">
    <location>
        <begin position="22"/>
        <end position="519"/>
    </location>
</feature>
<dbReference type="OrthoDB" id="425534at2759"/>
<keyword evidence="6" id="KW-1185">Reference proteome</keyword>
<dbReference type="SUPFAM" id="SSF53474">
    <property type="entry name" value="alpha/beta-Hydrolases"/>
    <property type="match status" value="2"/>
</dbReference>
<dbReference type="EMBL" id="KE721350">
    <property type="protein sequence ID" value="ERF70267.1"/>
    <property type="molecule type" value="Genomic_DNA"/>
</dbReference>
<keyword evidence="2" id="KW-0378">Hydrolase</keyword>
<evidence type="ECO:0000256" key="3">
    <source>
        <dbReference type="SAM" id="SignalP"/>
    </source>
</evidence>
<accession>U1FZA9</accession>
<dbReference type="Gene3D" id="3.40.50.1820">
    <property type="entry name" value="alpha/beta hydrolase"/>
    <property type="match status" value="1"/>
</dbReference>
<evidence type="ECO:0000256" key="2">
    <source>
        <dbReference type="ARBA" id="ARBA00022801"/>
    </source>
</evidence>
<dbReference type="RefSeq" id="XP_007804081.1">
    <property type="nucleotide sequence ID" value="XM_007805890.1"/>
</dbReference>
<comment type="similarity">
    <text evidence="1">Belongs to the peptidase S33 family.</text>
</comment>